<proteinExistence type="predicted"/>
<evidence type="ECO:0000256" key="1">
    <source>
        <dbReference type="SAM" id="Phobius"/>
    </source>
</evidence>
<protein>
    <submittedName>
        <fullName evidence="2">Uncharacterized protein</fullName>
    </submittedName>
</protein>
<comment type="caution">
    <text evidence="2">The sequence shown here is derived from an EMBL/GenBank/DDBJ whole genome shotgun (WGS) entry which is preliminary data.</text>
</comment>
<keyword evidence="1" id="KW-0472">Membrane</keyword>
<feature type="transmembrane region" description="Helical" evidence="1">
    <location>
        <begin position="16"/>
        <end position="39"/>
    </location>
</feature>
<name>A0A8X6KCY1_TRICU</name>
<organism evidence="2 3">
    <name type="scientific">Trichonephila clavata</name>
    <name type="common">Joro spider</name>
    <name type="synonym">Nephila clavata</name>
    <dbReference type="NCBI Taxonomy" id="2740835"/>
    <lineage>
        <taxon>Eukaryota</taxon>
        <taxon>Metazoa</taxon>
        <taxon>Ecdysozoa</taxon>
        <taxon>Arthropoda</taxon>
        <taxon>Chelicerata</taxon>
        <taxon>Arachnida</taxon>
        <taxon>Araneae</taxon>
        <taxon>Araneomorphae</taxon>
        <taxon>Entelegynae</taxon>
        <taxon>Araneoidea</taxon>
        <taxon>Nephilidae</taxon>
        <taxon>Trichonephila</taxon>
    </lineage>
</organism>
<sequence>MPIFKNHCGQFHKTNTALVALTSLYVIGAAVALSSPYWISSTCMLASLAAFAATPLGIGVLAFVAIALTSLAISAIIKNNEISELKAPKIVIKDNKVMLQVTKEVYEDIKANNQNKNGKGEVIKDEYRINFSLAGKDYYVTGKFGDGKAEFGDIVSLDINSLAKKNDKGEYVPISDNEKQLEELGLNKKENKGVNTYLGSLIVEQVASEEKAKS</sequence>
<dbReference type="AlphaFoldDB" id="A0A8X6KCY1"/>
<evidence type="ECO:0000313" key="2">
    <source>
        <dbReference type="EMBL" id="GFQ72320.1"/>
    </source>
</evidence>
<dbReference type="EMBL" id="BMAO01021165">
    <property type="protein sequence ID" value="GFQ72320.1"/>
    <property type="molecule type" value="Genomic_DNA"/>
</dbReference>
<keyword evidence="1" id="KW-0812">Transmembrane</keyword>
<keyword evidence="3" id="KW-1185">Reference proteome</keyword>
<keyword evidence="1" id="KW-1133">Transmembrane helix</keyword>
<dbReference type="Proteomes" id="UP000887116">
    <property type="component" value="Unassembled WGS sequence"/>
</dbReference>
<gene>
    <name evidence="2" type="primary">wCauA_03220</name>
    <name evidence="2" type="ORF">TNCT_506871</name>
</gene>
<reference evidence="2" key="1">
    <citation type="submission" date="2020-07" db="EMBL/GenBank/DDBJ databases">
        <title>Multicomponent nature underlies the extraordinary mechanical properties of spider dragline silk.</title>
        <authorList>
            <person name="Kono N."/>
            <person name="Nakamura H."/>
            <person name="Mori M."/>
            <person name="Yoshida Y."/>
            <person name="Ohtoshi R."/>
            <person name="Malay A.D."/>
            <person name="Moran D.A.P."/>
            <person name="Tomita M."/>
            <person name="Numata K."/>
            <person name="Arakawa K."/>
        </authorList>
    </citation>
    <scope>NUCLEOTIDE SEQUENCE</scope>
</reference>
<evidence type="ECO:0000313" key="3">
    <source>
        <dbReference type="Proteomes" id="UP000887116"/>
    </source>
</evidence>
<accession>A0A8X6KCY1</accession>
<dbReference type="OrthoDB" id="8299727at2759"/>
<feature type="transmembrane region" description="Helical" evidence="1">
    <location>
        <begin position="45"/>
        <end position="77"/>
    </location>
</feature>